<accession>A0A5J4VH79</accession>
<reference evidence="1 2" key="1">
    <citation type="submission" date="2019-03" db="EMBL/GenBank/DDBJ databases">
        <title>Single cell metagenomics reveals metabolic interactions within the superorganism composed of flagellate Streblomastix strix and complex community of Bacteroidetes bacteria on its surface.</title>
        <authorList>
            <person name="Treitli S.C."/>
            <person name="Kolisko M."/>
            <person name="Husnik F."/>
            <person name="Keeling P."/>
            <person name="Hampl V."/>
        </authorList>
    </citation>
    <scope>NUCLEOTIDE SEQUENCE [LARGE SCALE GENOMIC DNA]</scope>
    <source>
        <strain evidence="1">ST1C</strain>
    </source>
</reference>
<organism evidence="1 2">
    <name type="scientific">Streblomastix strix</name>
    <dbReference type="NCBI Taxonomy" id="222440"/>
    <lineage>
        <taxon>Eukaryota</taxon>
        <taxon>Metamonada</taxon>
        <taxon>Preaxostyla</taxon>
        <taxon>Oxymonadida</taxon>
        <taxon>Streblomastigidae</taxon>
        <taxon>Streblomastix</taxon>
    </lineage>
</organism>
<comment type="caution">
    <text evidence="1">The sequence shown here is derived from an EMBL/GenBank/DDBJ whole genome shotgun (WGS) entry which is preliminary data.</text>
</comment>
<proteinExistence type="predicted"/>
<protein>
    <submittedName>
        <fullName evidence="1">Uncharacterized protein</fullName>
    </submittedName>
</protein>
<dbReference type="PANTHER" id="PTHR47641">
    <property type="entry name" value="PERIAXIN-LIKE"/>
    <property type="match status" value="1"/>
</dbReference>
<dbReference type="PANTHER" id="PTHR47641:SF10">
    <property type="entry name" value="SERINE-RICH 25 KDA ANTIGEN PROTEIN"/>
    <property type="match status" value="1"/>
</dbReference>
<dbReference type="AlphaFoldDB" id="A0A5J4VH79"/>
<sequence>MINNAPAPDVYTRPEANEIFDTKVDKTETYTKTDTDTLLDAKADKTDTYPKTETDTLLDAKADKTDTYTKTETDTLLDAKADKTELIDSYSKTDDYALLLLKANVADIVDSYSKTEDDTLLLLKADKSDTYSKTETDTLLDAKANVADIVNSYSKTEDDALLLLKADKSATYTKTETDTLLDAKANVADIVDSYSKTEDDALLLLKADKSATYTKTETDTLLDAKADKTELIDSYSKTEDYALLLLKANVADLTNYVDLTSAQTITGQKQFGVISVSIISKLSKNDASILLAELQMSLVGGTFHMLVSSLVTQPQLQEVRDIATGKSKAYVFSTQGELNDWMAVQDNVAKLVIGDNLYIVDKEVTDYWWDGTDLKVLETELSDTNNVITTLGTATGGGNAITDISIDGNVLTSAKKIFVDTDYDQSISGQKSFNTTIHSVGIMVQSYNNSSVVCAGGGVRSIADIQSASYSKSEDDALLLLKADKSTTYSKTEDDALLLLKADKTQLIDSYTKCETNNFLNNKTDTGVSYTKGEDDALLLLKTDKSTTYTKTQDDALLLLKAVKTQLIDSYTKGETNNLLNNKANTGVSYTKGEDDALLLLKADKSTTYTKTQDDALLLLKADKTQLIDSYTKTETNNLLNNKANQSTTYIKTKTDYLISQIDVGDVDLTDYYNKTKTDELLGEKADTTELSNYMTLGTSQTINTNQTFNNACRFVSSIDGITTVTGSLFVKSGADDTVVLLGAGGTKPISEFAGTPTDLSNYYTKTQTYSQTEANNKFVRLEGSIQQTITGRLKYVSPFGGTYDETQDQVEHIYLTQSEVDAKLTNFVTTNTTQSIIGTKTFTSNVSATGFVKTGKNDTSVLLAGGGDMLLSAFGGLELVNINYTSNVVSPTSIMSLKCYRYGSLINFY</sequence>
<dbReference type="EMBL" id="SNRW01007076">
    <property type="protein sequence ID" value="KAA6381890.1"/>
    <property type="molecule type" value="Genomic_DNA"/>
</dbReference>
<evidence type="ECO:0000313" key="2">
    <source>
        <dbReference type="Proteomes" id="UP000324800"/>
    </source>
</evidence>
<name>A0A5J4VH79_9EUKA</name>
<evidence type="ECO:0000313" key="1">
    <source>
        <dbReference type="EMBL" id="KAA6381890.1"/>
    </source>
</evidence>
<feature type="non-terminal residue" evidence="1">
    <location>
        <position position="910"/>
    </location>
</feature>
<dbReference type="Proteomes" id="UP000324800">
    <property type="component" value="Unassembled WGS sequence"/>
</dbReference>
<gene>
    <name evidence="1" type="ORF">EZS28_022581</name>
</gene>